<gene>
    <name evidence="2" type="ORF">M9458_026460</name>
</gene>
<proteinExistence type="predicted"/>
<evidence type="ECO:0000256" key="1">
    <source>
        <dbReference type="SAM" id="MobiDB-lite"/>
    </source>
</evidence>
<dbReference type="Proteomes" id="UP001529510">
    <property type="component" value="Unassembled WGS sequence"/>
</dbReference>
<dbReference type="AlphaFoldDB" id="A0ABD0PUU6"/>
<keyword evidence="3" id="KW-1185">Reference proteome</keyword>
<organism evidence="2 3">
    <name type="scientific">Cirrhinus mrigala</name>
    <name type="common">Mrigala</name>
    <dbReference type="NCBI Taxonomy" id="683832"/>
    <lineage>
        <taxon>Eukaryota</taxon>
        <taxon>Metazoa</taxon>
        <taxon>Chordata</taxon>
        <taxon>Craniata</taxon>
        <taxon>Vertebrata</taxon>
        <taxon>Euteleostomi</taxon>
        <taxon>Actinopterygii</taxon>
        <taxon>Neopterygii</taxon>
        <taxon>Teleostei</taxon>
        <taxon>Ostariophysi</taxon>
        <taxon>Cypriniformes</taxon>
        <taxon>Cyprinidae</taxon>
        <taxon>Labeoninae</taxon>
        <taxon>Labeonini</taxon>
        <taxon>Cirrhinus</taxon>
    </lineage>
</organism>
<reference evidence="2 3" key="1">
    <citation type="submission" date="2024-05" db="EMBL/GenBank/DDBJ databases">
        <title>Genome sequencing and assembly of Indian major carp, Cirrhinus mrigala (Hamilton, 1822).</title>
        <authorList>
            <person name="Mohindra V."/>
            <person name="Chowdhury L.M."/>
            <person name="Lal K."/>
            <person name="Jena J.K."/>
        </authorList>
    </citation>
    <scope>NUCLEOTIDE SEQUENCE [LARGE SCALE GENOMIC DNA]</scope>
    <source>
        <strain evidence="2">CM1030</strain>
        <tissue evidence="2">Blood</tissue>
    </source>
</reference>
<name>A0ABD0PUU6_CIRMR</name>
<protein>
    <submittedName>
        <fullName evidence="2">Uncharacterized protein</fullName>
    </submittedName>
</protein>
<sequence>MDRYQRSLRRASEVNEMSTRVQPTEEVEDMDTDVTEVKSYSDMCVGTDLTMRDIEDMEKLNTTYEEQ</sequence>
<feature type="compositionally biased region" description="Basic and acidic residues" evidence="1">
    <location>
        <begin position="1"/>
        <end position="13"/>
    </location>
</feature>
<dbReference type="EMBL" id="JAMKFB020000013">
    <property type="protein sequence ID" value="KAL0177566.1"/>
    <property type="molecule type" value="Genomic_DNA"/>
</dbReference>
<comment type="caution">
    <text evidence="2">The sequence shown here is derived from an EMBL/GenBank/DDBJ whole genome shotgun (WGS) entry which is preliminary data.</text>
</comment>
<feature type="region of interest" description="Disordered" evidence="1">
    <location>
        <begin position="1"/>
        <end position="30"/>
    </location>
</feature>
<evidence type="ECO:0000313" key="3">
    <source>
        <dbReference type="Proteomes" id="UP001529510"/>
    </source>
</evidence>
<evidence type="ECO:0000313" key="2">
    <source>
        <dbReference type="EMBL" id="KAL0177566.1"/>
    </source>
</evidence>
<accession>A0ABD0PUU6</accession>
<feature type="non-terminal residue" evidence="2">
    <location>
        <position position="67"/>
    </location>
</feature>